<dbReference type="Proteomes" id="UP000828251">
    <property type="component" value="Unassembled WGS sequence"/>
</dbReference>
<name>A0A9D3ZJ09_9ROSI</name>
<feature type="region of interest" description="Disordered" evidence="1">
    <location>
        <begin position="1"/>
        <end position="22"/>
    </location>
</feature>
<evidence type="ECO:0000256" key="1">
    <source>
        <dbReference type="SAM" id="MobiDB-lite"/>
    </source>
</evidence>
<evidence type="ECO:0000313" key="2">
    <source>
        <dbReference type="EMBL" id="KAH1039402.1"/>
    </source>
</evidence>
<reference evidence="2 3" key="1">
    <citation type="journal article" date="2021" name="Plant Biotechnol. J.">
        <title>Multi-omics assisted identification of the key and species-specific regulatory components of drought-tolerant mechanisms in Gossypium stocksii.</title>
        <authorList>
            <person name="Yu D."/>
            <person name="Ke L."/>
            <person name="Zhang D."/>
            <person name="Wu Y."/>
            <person name="Sun Y."/>
            <person name="Mei J."/>
            <person name="Sun J."/>
            <person name="Sun Y."/>
        </authorList>
    </citation>
    <scope>NUCLEOTIDE SEQUENCE [LARGE SCALE GENOMIC DNA]</scope>
    <source>
        <strain evidence="3">cv. E1</strain>
        <tissue evidence="2">Leaf</tissue>
    </source>
</reference>
<proteinExistence type="predicted"/>
<gene>
    <name evidence="2" type="ORF">J1N35_041145</name>
</gene>
<dbReference type="AlphaFoldDB" id="A0A9D3ZJ09"/>
<protein>
    <submittedName>
        <fullName evidence="2">Uncharacterized protein</fullName>
    </submittedName>
</protein>
<comment type="caution">
    <text evidence="2">The sequence shown here is derived from an EMBL/GenBank/DDBJ whole genome shotgun (WGS) entry which is preliminary data.</text>
</comment>
<evidence type="ECO:0000313" key="3">
    <source>
        <dbReference type="Proteomes" id="UP000828251"/>
    </source>
</evidence>
<sequence length="74" mass="8363">MANFTRRLGINSHGDTPITSNQPISYGALHHAEYHFDAFSDMWVNPTENANEDVKRAFEDILTPEHAFPPTSSF</sequence>
<organism evidence="2 3">
    <name type="scientific">Gossypium stocksii</name>
    <dbReference type="NCBI Taxonomy" id="47602"/>
    <lineage>
        <taxon>Eukaryota</taxon>
        <taxon>Viridiplantae</taxon>
        <taxon>Streptophyta</taxon>
        <taxon>Embryophyta</taxon>
        <taxon>Tracheophyta</taxon>
        <taxon>Spermatophyta</taxon>
        <taxon>Magnoliopsida</taxon>
        <taxon>eudicotyledons</taxon>
        <taxon>Gunneridae</taxon>
        <taxon>Pentapetalae</taxon>
        <taxon>rosids</taxon>
        <taxon>malvids</taxon>
        <taxon>Malvales</taxon>
        <taxon>Malvaceae</taxon>
        <taxon>Malvoideae</taxon>
        <taxon>Gossypium</taxon>
    </lineage>
</organism>
<keyword evidence="3" id="KW-1185">Reference proteome</keyword>
<feature type="compositionally biased region" description="Polar residues" evidence="1">
    <location>
        <begin position="13"/>
        <end position="22"/>
    </location>
</feature>
<accession>A0A9D3ZJ09</accession>
<dbReference type="EMBL" id="JAIQCV010000012">
    <property type="protein sequence ID" value="KAH1039402.1"/>
    <property type="molecule type" value="Genomic_DNA"/>
</dbReference>